<dbReference type="Proteomes" id="UP000318141">
    <property type="component" value="Unassembled WGS sequence"/>
</dbReference>
<feature type="compositionally biased region" description="Gly residues" evidence="1">
    <location>
        <begin position="26"/>
        <end position="37"/>
    </location>
</feature>
<name>A0A562BCA7_9BURK</name>
<evidence type="ECO:0000256" key="1">
    <source>
        <dbReference type="SAM" id="MobiDB-lite"/>
    </source>
</evidence>
<evidence type="ECO:0008006" key="4">
    <source>
        <dbReference type="Google" id="ProtNLM"/>
    </source>
</evidence>
<sequence length="268" mass="27127">MRSGRDGWRYGVVVASVALLSACGGDGDGDTPGGNGGDKPVPSPDATGHVATPFRPAAENRWILMSREVRLGMGTTTTLEQQPDGSLRTVGRYAADADVRVTGIDGNAGFAMGTWQGGAYRSTRDADGAATPYANADGAQYVVYRAPVGLPDDGARHCVAHFSPASGLTGATPVKVEGEASLDVNGGVAQAHVSLRIATSAGTVPVVRDSRFTADAFGLDAGALLAGGSGVGVTLGDTDGDGALLIAPWRVRSGGDIDAQGMAVFHCK</sequence>
<dbReference type="OrthoDB" id="8702738at2"/>
<organism evidence="2 3">
    <name type="scientific">Cupriavidus gilardii J11</name>
    <dbReference type="NCBI Taxonomy" id="936133"/>
    <lineage>
        <taxon>Bacteria</taxon>
        <taxon>Pseudomonadati</taxon>
        <taxon>Pseudomonadota</taxon>
        <taxon>Betaproteobacteria</taxon>
        <taxon>Burkholderiales</taxon>
        <taxon>Burkholderiaceae</taxon>
        <taxon>Cupriavidus</taxon>
    </lineage>
</organism>
<accession>A0A562BCA7</accession>
<keyword evidence="3" id="KW-1185">Reference proteome</keyword>
<dbReference type="PROSITE" id="PS51257">
    <property type="entry name" value="PROKAR_LIPOPROTEIN"/>
    <property type="match status" value="1"/>
</dbReference>
<proteinExistence type="predicted"/>
<evidence type="ECO:0000313" key="3">
    <source>
        <dbReference type="Proteomes" id="UP000318141"/>
    </source>
</evidence>
<dbReference type="AlphaFoldDB" id="A0A562BCA7"/>
<evidence type="ECO:0000313" key="2">
    <source>
        <dbReference type="EMBL" id="TWG82658.1"/>
    </source>
</evidence>
<gene>
    <name evidence="2" type="ORF">L602_003500000300</name>
</gene>
<comment type="caution">
    <text evidence="2">The sequence shown here is derived from an EMBL/GenBank/DDBJ whole genome shotgun (WGS) entry which is preliminary data.</text>
</comment>
<protein>
    <recommendedName>
        <fullName evidence="4">Lipoprotein</fullName>
    </recommendedName>
</protein>
<dbReference type="EMBL" id="VLJN01000029">
    <property type="protein sequence ID" value="TWG82658.1"/>
    <property type="molecule type" value="Genomic_DNA"/>
</dbReference>
<reference evidence="2 3" key="1">
    <citation type="submission" date="2019-07" db="EMBL/GenBank/DDBJ databases">
        <title>Genome sequencing of lignin-degrading bacterial isolates.</title>
        <authorList>
            <person name="Gladden J."/>
        </authorList>
    </citation>
    <scope>NUCLEOTIDE SEQUENCE [LARGE SCALE GENOMIC DNA]</scope>
    <source>
        <strain evidence="2 3">J11</strain>
    </source>
</reference>
<feature type="region of interest" description="Disordered" evidence="1">
    <location>
        <begin position="26"/>
        <end position="53"/>
    </location>
</feature>